<dbReference type="Gene3D" id="3.90.20.10">
    <property type="match status" value="1"/>
</dbReference>
<gene>
    <name evidence="3" type="ORF">NCAV_1009</name>
</gene>
<reference evidence="4" key="1">
    <citation type="submission" date="2018-01" db="EMBL/GenBank/DDBJ databases">
        <authorList>
            <person name="Kerou L M."/>
        </authorList>
    </citation>
    <scope>NUCLEOTIDE SEQUENCE [LARGE SCALE GENOMIC DNA]</scope>
    <source>
        <strain evidence="4">SCU2</strain>
    </source>
</reference>
<keyword evidence="1" id="KW-0175">Coiled coil</keyword>
<dbReference type="EMBL" id="LT981265">
    <property type="protein sequence ID" value="SPC34186.1"/>
    <property type="molecule type" value="Genomic_DNA"/>
</dbReference>
<evidence type="ECO:0000259" key="2">
    <source>
        <dbReference type="Pfam" id="PF26618"/>
    </source>
</evidence>
<dbReference type="GeneID" id="41595048"/>
<dbReference type="Pfam" id="PF26618">
    <property type="entry name" value="DUF8196"/>
    <property type="match status" value="1"/>
</dbReference>
<dbReference type="PANTHER" id="PTHR34314">
    <property type="entry name" value="CRENARCHAEAL PROTEIN, PUTATIVE-RELATED"/>
    <property type="match status" value="1"/>
</dbReference>
<dbReference type="AlphaFoldDB" id="A0A2K5ARB4"/>
<proteinExistence type="predicted"/>
<dbReference type="KEGG" id="ncv:NCAV_1009"/>
<feature type="coiled-coil region" evidence="1">
    <location>
        <begin position="71"/>
        <end position="112"/>
    </location>
</feature>
<feature type="domain" description="DUF8196" evidence="2">
    <location>
        <begin position="165"/>
        <end position="273"/>
    </location>
</feature>
<evidence type="ECO:0000256" key="1">
    <source>
        <dbReference type="SAM" id="Coils"/>
    </source>
</evidence>
<sequence>MLSNEELKKKLLDMLEKDKEFRHAVAGAIGYKEILDRIARVEEEMSKRFLELEADMNKRFAKVDERFATMQEEMNKRFLELEERIVKVEEEIRDLRRETNALREETNRLRQDMIEGFRRHDEEFKRVWESIENLRRDMQEGFKRIDKRLRSIETYMERTSLTLEEEARDVIEHILKGKGLTLSLSRLELPDIEIDIYGVDTEYCIIGEVKTRASPNVIERVDKDIATLCSRYPQYIREKVIKVIYAMQVTQVAVEEARKSNIWLVTAKGELTEFKVTSR</sequence>
<dbReference type="RefSeq" id="WP_103287099.1">
    <property type="nucleotide sequence ID" value="NZ_LT981265.1"/>
</dbReference>
<evidence type="ECO:0000313" key="3">
    <source>
        <dbReference type="EMBL" id="SPC34186.1"/>
    </source>
</evidence>
<dbReference type="PANTHER" id="PTHR34314:SF6">
    <property type="entry name" value="DUF3782 DOMAIN-CONTAINING PROTEIN"/>
    <property type="match status" value="1"/>
</dbReference>
<keyword evidence="4" id="KW-1185">Reference proteome</keyword>
<accession>A0A2K5ARB4</accession>
<evidence type="ECO:0000313" key="4">
    <source>
        <dbReference type="Proteomes" id="UP000236248"/>
    </source>
</evidence>
<organism evidence="3 4">
    <name type="scientific">Candidatus Nitrosocaldus cavascurensis</name>
    <dbReference type="NCBI Taxonomy" id="2058097"/>
    <lineage>
        <taxon>Archaea</taxon>
        <taxon>Nitrososphaerota</taxon>
        <taxon>Nitrososphaeria</taxon>
        <taxon>Candidatus Nitrosocaldales</taxon>
        <taxon>Candidatus Nitrosocaldaceae</taxon>
        <taxon>Candidatus Nitrosocaldus</taxon>
    </lineage>
</organism>
<protein>
    <recommendedName>
        <fullName evidence="2">DUF8196 domain-containing protein</fullName>
    </recommendedName>
</protein>
<name>A0A2K5ARB4_9ARCH</name>
<dbReference type="Proteomes" id="UP000236248">
    <property type="component" value="Chromosome NCAV"/>
</dbReference>
<dbReference type="InterPro" id="IPR058509">
    <property type="entry name" value="DUF8196"/>
</dbReference>